<proteinExistence type="predicted"/>
<reference evidence="1 2" key="1">
    <citation type="submission" date="2015-04" db="EMBL/GenBank/DDBJ databases">
        <title>Complete genome sequence of Schizopora paradoxa KUC8140, a cosmopolitan wood degrader in East Asia.</title>
        <authorList>
            <consortium name="DOE Joint Genome Institute"/>
            <person name="Min B."/>
            <person name="Park H."/>
            <person name="Jang Y."/>
            <person name="Kim J.-J."/>
            <person name="Kim K.H."/>
            <person name="Pangilinan J."/>
            <person name="Lipzen A."/>
            <person name="Riley R."/>
            <person name="Grigoriev I.V."/>
            <person name="Spatafora J.W."/>
            <person name="Choi I.-G."/>
        </authorList>
    </citation>
    <scope>NUCLEOTIDE SEQUENCE [LARGE SCALE GENOMIC DNA]</scope>
    <source>
        <strain evidence="1 2">KUC8140</strain>
    </source>
</reference>
<dbReference type="AlphaFoldDB" id="A0A0H2S0F8"/>
<evidence type="ECO:0000313" key="1">
    <source>
        <dbReference type="EMBL" id="KLO17449.1"/>
    </source>
</evidence>
<keyword evidence="2" id="KW-1185">Reference proteome</keyword>
<name>A0A0H2S0F8_9AGAM</name>
<gene>
    <name evidence="1" type="ORF">SCHPADRAFT_162483</name>
</gene>
<protein>
    <submittedName>
        <fullName evidence="1">Uncharacterized protein</fullName>
    </submittedName>
</protein>
<evidence type="ECO:0000313" key="2">
    <source>
        <dbReference type="Proteomes" id="UP000053477"/>
    </source>
</evidence>
<dbReference type="InParanoid" id="A0A0H2S0F8"/>
<dbReference type="Gene3D" id="3.80.10.10">
    <property type="entry name" value="Ribonuclease Inhibitor"/>
    <property type="match status" value="1"/>
</dbReference>
<organism evidence="1 2">
    <name type="scientific">Schizopora paradoxa</name>
    <dbReference type="NCBI Taxonomy" id="27342"/>
    <lineage>
        <taxon>Eukaryota</taxon>
        <taxon>Fungi</taxon>
        <taxon>Dikarya</taxon>
        <taxon>Basidiomycota</taxon>
        <taxon>Agaricomycotina</taxon>
        <taxon>Agaricomycetes</taxon>
        <taxon>Hymenochaetales</taxon>
        <taxon>Schizoporaceae</taxon>
        <taxon>Schizopora</taxon>
    </lineage>
</organism>
<dbReference type="Proteomes" id="UP000053477">
    <property type="component" value="Unassembled WGS sequence"/>
</dbReference>
<dbReference type="OrthoDB" id="3365698at2759"/>
<dbReference type="PANTHER" id="PTHR38926">
    <property type="entry name" value="F-BOX DOMAIN CONTAINING PROTEIN, EXPRESSED"/>
    <property type="match status" value="1"/>
</dbReference>
<dbReference type="PANTHER" id="PTHR38926:SF5">
    <property type="entry name" value="F-BOX AND LEUCINE-RICH REPEAT PROTEIN 6"/>
    <property type="match status" value="1"/>
</dbReference>
<accession>A0A0H2S0F8</accession>
<sequence>MAHNLVEDVLYAIFLHALPSKFLLTAEGAWHEPWTIAPLNFSLVCRSWRTLVLSRPKLWREIKFDNEVNLKTKYHHLIDWSMLKKWLSRSSPSLLQIHIDIADFSGYLNEVILPIFLQESHRWHSFYLRSDTGFGLDPTGMKTVTLRSSPPLSSLSLRLHSHSQVTPFDVDLSQSVGDTCSLLEHLHVDLGVDVRLPQCRDTLRLPHLRSFHFTSVHLSLDLEELRCIFSASPNLEDIRVNVPKQTTSPLPNRDAVHLSHLSSLILTTRNRDTTKYFLDALICPSLSHLALRTGGPVANDAGEERIFLEPRRIHDFLLRRSGSGLQLEILELGWVDGWVGGWGDGDPEYAPALRDLLFSLRNLKILELRTTYLRRVVFEMLSVPPETLPNNQTSYPCPFLSELRLWHRPPNFDFVLMEEAMNEMIVSRWKAGNLRAVTLKFPYPYSAKIKERSCIAECIEEGLMVTEKWFNHK</sequence>
<dbReference type="InterPro" id="IPR032675">
    <property type="entry name" value="LRR_dom_sf"/>
</dbReference>
<dbReference type="EMBL" id="KQ085904">
    <property type="protein sequence ID" value="KLO17449.1"/>
    <property type="molecule type" value="Genomic_DNA"/>
</dbReference>